<dbReference type="CDD" id="cd00054">
    <property type="entry name" value="EGF_CA"/>
    <property type="match status" value="1"/>
</dbReference>
<dbReference type="InterPro" id="IPR000742">
    <property type="entry name" value="EGF"/>
</dbReference>
<dbReference type="InterPro" id="IPR045274">
    <property type="entry name" value="WAK-like"/>
</dbReference>
<evidence type="ECO:0000256" key="2">
    <source>
        <dbReference type="ARBA" id="ARBA00022527"/>
    </source>
</evidence>
<dbReference type="SMART" id="SM00179">
    <property type="entry name" value="EGF_CA"/>
    <property type="match status" value="2"/>
</dbReference>
<evidence type="ECO:0000256" key="14">
    <source>
        <dbReference type="PROSITE-ProRule" id="PRU10141"/>
    </source>
</evidence>
<keyword evidence="4" id="KW-0808">Transferase</keyword>
<dbReference type="InterPro" id="IPR011009">
    <property type="entry name" value="Kinase-like_dom_sf"/>
</dbReference>
<accession>A0ABC9GTR1</accession>
<evidence type="ECO:0000313" key="18">
    <source>
        <dbReference type="EMBL" id="CAM0145150.1"/>
    </source>
</evidence>
<dbReference type="CDD" id="cd14066">
    <property type="entry name" value="STKc_IRAK"/>
    <property type="match status" value="1"/>
</dbReference>
<organism evidence="18 19">
    <name type="scientific">Urochloa decumbens</name>
    <dbReference type="NCBI Taxonomy" id="240449"/>
    <lineage>
        <taxon>Eukaryota</taxon>
        <taxon>Viridiplantae</taxon>
        <taxon>Streptophyta</taxon>
        <taxon>Embryophyta</taxon>
        <taxon>Tracheophyta</taxon>
        <taxon>Spermatophyta</taxon>
        <taxon>Magnoliopsida</taxon>
        <taxon>Liliopsida</taxon>
        <taxon>Poales</taxon>
        <taxon>Poaceae</taxon>
        <taxon>PACMAD clade</taxon>
        <taxon>Panicoideae</taxon>
        <taxon>Panicodae</taxon>
        <taxon>Paniceae</taxon>
        <taxon>Melinidinae</taxon>
        <taxon>Urochloa</taxon>
    </lineage>
</organism>
<dbReference type="SUPFAM" id="SSF56112">
    <property type="entry name" value="Protein kinase-like (PK-like)"/>
    <property type="match status" value="1"/>
</dbReference>
<dbReference type="Gene3D" id="2.10.25.10">
    <property type="entry name" value="Laminin"/>
    <property type="match status" value="1"/>
</dbReference>
<feature type="binding site" evidence="14">
    <location>
        <position position="859"/>
    </location>
    <ligand>
        <name>ATP</name>
        <dbReference type="ChEBI" id="CHEBI:30616"/>
    </ligand>
</feature>
<dbReference type="Proteomes" id="UP001497457">
    <property type="component" value="Unassembled WGS sequence"/>
</dbReference>
<dbReference type="InterPro" id="IPR000719">
    <property type="entry name" value="Prot_kinase_dom"/>
</dbReference>
<dbReference type="FunFam" id="3.30.200.20:FF:000043">
    <property type="entry name" value="Wall-associated receptor kinase 2"/>
    <property type="match status" value="1"/>
</dbReference>
<keyword evidence="13" id="KW-0325">Glycoprotein</keyword>
<protein>
    <recommendedName>
        <fullName evidence="17">Protein kinase domain-containing protein</fullName>
    </recommendedName>
</protein>
<evidence type="ECO:0000256" key="10">
    <source>
        <dbReference type="ARBA" id="ARBA00022989"/>
    </source>
</evidence>
<dbReference type="InterPro" id="IPR017441">
    <property type="entry name" value="Protein_kinase_ATP_BS"/>
</dbReference>
<dbReference type="Pfam" id="PF07645">
    <property type="entry name" value="EGF_CA"/>
    <property type="match status" value="1"/>
</dbReference>
<gene>
    <name evidence="18" type="ORF">URODEC1_LOCUS118917</name>
</gene>
<keyword evidence="5 16" id="KW-0812">Transmembrane</keyword>
<proteinExistence type="predicted"/>
<dbReference type="AlphaFoldDB" id="A0ABC9GTR1"/>
<comment type="caution">
    <text evidence="18">The sequence shown here is derived from an EMBL/GenBank/DDBJ whole genome shotgun (WGS) entry which is preliminary data.</text>
</comment>
<dbReference type="GO" id="GO:0016020">
    <property type="term" value="C:membrane"/>
    <property type="evidence" value="ECO:0007669"/>
    <property type="project" value="UniProtKB-SubCell"/>
</dbReference>
<keyword evidence="10 16" id="KW-1133">Transmembrane helix</keyword>
<dbReference type="PROSITE" id="PS00108">
    <property type="entry name" value="PROTEIN_KINASE_ST"/>
    <property type="match status" value="1"/>
</dbReference>
<dbReference type="Pfam" id="PF07714">
    <property type="entry name" value="PK_Tyr_Ser-Thr"/>
    <property type="match status" value="1"/>
</dbReference>
<keyword evidence="9 14" id="KW-0067">ATP-binding</keyword>
<dbReference type="InterPro" id="IPR001245">
    <property type="entry name" value="Ser-Thr/Tyr_kinase_cat_dom"/>
</dbReference>
<reference evidence="18 19" key="1">
    <citation type="submission" date="2024-10" db="EMBL/GenBank/DDBJ databases">
        <authorList>
            <person name="Ryan C."/>
        </authorList>
    </citation>
    <scope>NUCLEOTIDE SEQUENCE [LARGE SCALE GENOMIC DNA]</scope>
</reference>
<dbReference type="SMART" id="SM00181">
    <property type="entry name" value="EGF"/>
    <property type="match status" value="4"/>
</dbReference>
<evidence type="ECO:0000256" key="5">
    <source>
        <dbReference type="ARBA" id="ARBA00022692"/>
    </source>
</evidence>
<evidence type="ECO:0000256" key="8">
    <source>
        <dbReference type="ARBA" id="ARBA00022777"/>
    </source>
</evidence>
<evidence type="ECO:0000256" key="4">
    <source>
        <dbReference type="ARBA" id="ARBA00022679"/>
    </source>
</evidence>
<evidence type="ECO:0000256" key="16">
    <source>
        <dbReference type="SAM" id="Phobius"/>
    </source>
</evidence>
<evidence type="ECO:0000256" key="7">
    <source>
        <dbReference type="ARBA" id="ARBA00022741"/>
    </source>
</evidence>
<feature type="transmembrane region" description="Helical" evidence="16">
    <location>
        <begin position="755"/>
        <end position="778"/>
    </location>
</feature>
<dbReference type="GO" id="GO:0004674">
    <property type="term" value="F:protein serine/threonine kinase activity"/>
    <property type="evidence" value="ECO:0007669"/>
    <property type="project" value="UniProtKB-KW"/>
</dbReference>
<dbReference type="InterPro" id="IPR025287">
    <property type="entry name" value="WAK_GUB"/>
</dbReference>
<keyword evidence="12" id="KW-1015">Disulfide bond</keyword>
<dbReference type="PANTHER" id="PTHR27005">
    <property type="entry name" value="WALL-ASSOCIATED RECEPTOR KINASE-LIKE 21"/>
    <property type="match status" value="1"/>
</dbReference>
<dbReference type="PROSITE" id="PS00107">
    <property type="entry name" value="PROTEIN_KINASE_ATP"/>
    <property type="match status" value="1"/>
</dbReference>
<dbReference type="InterPro" id="IPR001881">
    <property type="entry name" value="EGF-like_Ca-bd_dom"/>
</dbReference>
<dbReference type="SMART" id="SM00220">
    <property type="entry name" value="S_TKc"/>
    <property type="match status" value="1"/>
</dbReference>
<comment type="subcellular location">
    <subcellularLocation>
        <location evidence="1">Membrane</location>
        <topology evidence="1">Single-pass type I membrane protein</topology>
    </subcellularLocation>
</comment>
<feature type="domain" description="Protein kinase" evidence="17">
    <location>
        <begin position="830"/>
        <end position="1098"/>
    </location>
</feature>
<dbReference type="InterPro" id="IPR008271">
    <property type="entry name" value="Ser/Thr_kinase_AS"/>
</dbReference>
<keyword evidence="3" id="KW-0245">EGF-like domain</keyword>
<keyword evidence="6" id="KW-0732">Signal</keyword>
<dbReference type="Gene3D" id="3.30.200.20">
    <property type="entry name" value="Phosphorylase Kinase, domain 1"/>
    <property type="match status" value="1"/>
</dbReference>
<dbReference type="PANTHER" id="PTHR27005:SF215">
    <property type="entry name" value="OS09G0562600 PROTEIN"/>
    <property type="match status" value="1"/>
</dbReference>
<sequence>MRVVGENDVSSEDSQLWNPSTISTRPPCARIYSTLLVTVGTTVPVMAPTTTSAVLFQAAAAAAALMATVLQLSAAATAAAAAPPPAFSIGKPGCDTTCGSVSVPYPFGISPGCYWPGLDLTCDKSQNPPRLLLGDGTLRVTDIFVENATVRVVRTGSIINTTAHKLPSSGQVVSFGDSFTKYGYHLSYANNLVIHGCNVVAKVVADTGERTPRIIGGCASFCTIFDHDDGNSIDTYGYEGYCHDTAGCCEALLSITSPPSEVDLQWIYSGNHTAEMRMMSANIYVFVAEMGWAEKINWWEGSDETEFPIILNWGITQELPHRQDCNEDIERMLCKSEHSKCYTPPLAPGRGRFTCQCDRGYQGNPYVPGGCQDVDECKLPSEDIKCFGECINTDGSMYCRCPHGYFGDYRVKDGCVKINYTTADGQIGPLNNKHSCRTTCGDVSVPYPFGIGISPECSWPGFNVICNTSYNPPRPFLDSNNTFEVVDISLSDSSVRVIHHINTWSYDDVGSSVLYYNLPDIGEPYILSTKNEFIFSGCSLQGILYGEYRNGSDRIISSCSSTCSSGRFVPTLAGGGYYHGLGGCCHAPILLSGSTPKKVKINLLNASRENNFSRVINGFISEDGLAKQWDMVLDSNSDGPMESPLVLRWAVKQGFSVPAGNSGQCPRSVAGRLCMSKHSECLQENGGFACYCSTGYKGNPYITNGCQDKCTIRAGHRCFGNCKDLPGGDFECRCWSGTHGDPFQPNGCVRIPQGWTIGLSVAIGPVLLLFVLGTILLLRKIRERRVKLLKQKYFKQNRGQLLQQLMSQKADIAEKMIIPLDELEKATNNFDKARELGGGGHGTVYKGILSDLHVVAIKKSKITVQNEIDEFINEVAILSQINHKNVVRLFGCCLETEVPLLVYEFISNGTLYHHLHVDGPRSLSWGNRIRIANEIATSLAYLHSEVSIPVIHRDIKSSNILLDDTLTSKVSDFGASRYIPIEKTGLTTRVQGTIGYLDPMYFHTSRLTEKSDVYSFGVILVELLTRKKPFSYLSTEGDGLVFHFLNLHAEGNLVQIIDPQVIEEGGEQVQEVAAVAASCINLRGEERPTMRQVEHMLEGLRASKMYRNNNMAATESENDSIVIKYPSSTKEGQRFEEPSRRYSLEHEMMMSGTYPR</sequence>
<dbReference type="InterPro" id="IPR049883">
    <property type="entry name" value="NOTCH1_EGF-like"/>
</dbReference>
<name>A0ABC9GTR1_9POAL</name>
<dbReference type="GO" id="GO:0005524">
    <property type="term" value="F:ATP binding"/>
    <property type="evidence" value="ECO:0007669"/>
    <property type="project" value="UniProtKB-UniRule"/>
</dbReference>
<evidence type="ECO:0000256" key="12">
    <source>
        <dbReference type="ARBA" id="ARBA00023157"/>
    </source>
</evidence>
<dbReference type="EMBL" id="CAXIPR030000165">
    <property type="protein sequence ID" value="CAM0145150.1"/>
    <property type="molecule type" value="Genomic_DNA"/>
</dbReference>
<keyword evidence="19" id="KW-1185">Reference proteome</keyword>
<dbReference type="Pfam" id="PF13947">
    <property type="entry name" value="GUB_WAK_bind"/>
    <property type="match status" value="2"/>
</dbReference>
<evidence type="ECO:0000256" key="3">
    <source>
        <dbReference type="ARBA" id="ARBA00022536"/>
    </source>
</evidence>
<evidence type="ECO:0000256" key="11">
    <source>
        <dbReference type="ARBA" id="ARBA00023136"/>
    </source>
</evidence>
<keyword evidence="11 16" id="KW-0472">Membrane</keyword>
<evidence type="ECO:0000259" key="17">
    <source>
        <dbReference type="PROSITE" id="PS50011"/>
    </source>
</evidence>
<evidence type="ECO:0000313" key="19">
    <source>
        <dbReference type="Proteomes" id="UP001497457"/>
    </source>
</evidence>
<feature type="region of interest" description="Disordered" evidence="15">
    <location>
        <begin position="1"/>
        <end position="20"/>
    </location>
</feature>
<dbReference type="FunFam" id="1.10.510.10:FF:000084">
    <property type="entry name" value="Wall-associated receptor kinase 2"/>
    <property type="match status" value="1"/>
</dbReference>
<keyword evidence="7 14" id="KW-0547">Nucleotide-binding</keyword>
<dbReference type="SUPFAM" id="SSF57196">
    <property type="entry name" value="EGF/Laminin"/>
    <property type="match status" value="1"/>
</dbReference>
<evidence type="ECO:0000256" key="6">
    <source>
        <dbReference type="ARBA" id="ARBA00022729"/>
    </source>
</evidence>
<evidence type="ECO:0000256" key="9">
    <source>
        <dbReference type="ARBA" id="ARBA00022840"/>
    </source>
</evidence>
<evidence type="ECO:0000256" key="15">
    <source>
        <dbReference type="SAM" id="MobiDB-lite"/>
    </source>
</evidence>
<dbReference type="Gene3D" id="1.10.510.10">
    <property type="entry name" value="Transferase(Phosphotransferase) domain 1"/>
    <property type="match status" value="1"/>
</dbReference>
<keyword evidence="8" id="KW-0418">Kinase</keyword>
<evidence type="ECO:0000256" key="1">
    <source>
        <dbReference type="ARBA" id="ARBA00004479"/>
    </source>
</evidence>
<evidence type="ECO:0000256" key="13">
    <source>
        <dbReference type="ARBA" id="ARBA00023180"/>
    </source>
</evidence>
<dbReference type="PROSITE" id="PS50011">
    <property type="entry name" value="PROTEIN_KINASE_DOM"/>
    <property type="match status" value="1"/>
</dbReference>
<keyword evidence="2" id="KW-0723">Serine/threonine-protein kinase</keyword>